<evidence type="ECO:0000259" key="9">
    <source>
        <dbReference type="PROSITE" id="PS51782"/>
    </source>
</evidence>
<keyword evidence="4 11" id="KW-0378">Hydrolase</keyword>
<dbReference type="SMART" id="SM00257">
    <property type="entry name" value="LysM"/>
    <property type="match status" value="2"/>
</dbReference>
<dbReference type="PANTHER" id="PTHR11705">
    <property type="entry name" value="PROTEASE FAMILY M14 CARBOXYPEPTIDASE A,B"/>
    <property type="match status" value="1"/>
</dbReference>
<dbReference type="CDD" id="cd00118">
    <property type="entry name" value="LysM"/>
    <property type="match status" value="1"/>
</dbReference>
<comment type="cofactor">
    <cofactor evidence="1">
        <name>Zn(2+)</name>
        <dbReference type="ChEBI" id="CHEBI:29105"/>
    </cofactor>
</comment>
<dbReference type="SMART" id="SM00631">
    <property type="entry name" value="Zn_pept"/>
    <property type="match status" value="1"/>
</dbReference>
<dbReference type="CDD" id="cd06229">
    <property type="entry name" value="M14_Endopeptidase_I"/>
    <property type="match status" value="1"/>
</dbReference>
<dbReference type="Pfam" id="PF00246">
    <property type="entry name" value="Peptidase_M14"/>
    <property type="match status" value="1"/>
</dbReference>
<dbReference type="GO" id="GO:0016787">
    <property type="term" value="F:hydrolase activity"/>
    <property type="evidence" value="ECO:0007669"/>
    <property type="project" value="UniProtKB-KW"/>
</dbReference>
<feature type="active site" description="Proton donor/acceptor" evidence="7">
    <location>
        <position position="370"/>
    </location>
</feature>
<dbReference type="PANTHER" id="PTHR11705:SF143">
    <property type="entry name" value="SLL0236 PROTEIN"/>
    <property type="match status" value="1"/>
</dbReference>
<sequence length="400" mass="45818">MNPLKVKPRTGDSIWYYSRLFGVRMELLKQANNELDEKNLTQDSEVGIAGFVREAYEVKKGDTAFSIARSLHIGLDALYLVNHKKDLTMLYTGDTIDIPRRLTSRIVDPSRKYDSSVFKEDLDCLKVVYPFLECSTIGQSVMGKQIHHLKIGKGKKKIHWNGSFHANEWITSSVIMTFLNDYLLALTNNMPMRGVPVYPLFEQVTLSIVPMVNPDGVDLVLSGPTKDDFYNKEVEVINRDHPDFTGWKANIRGVDLNNQFPAKWEIEKERKEPKAPAPRDYPGDNPLTEPEVIAMAELAKRENFDMVVAFHTQGEEFYWGYEGFEPDEAERMAVEFERVSTYKSVRYVDSHAGFKDWFIQEFKKPGFTLELGKGINPLPLSQFGNIYQKVYGICLASLYI</sequence>
<comment type="similarity">
    <text evidence="2 7">Belongs to the peptidase M14 family.</text>
</comment>
<evidence type="ECO:0000256" key="8">
    <source>
        <dbReference type="SAM" id="MobiDB-lite"/>
    </source>
</evidence>
<evidence type="ECO:0000256" key="7">
    <source>
        <dbReference type="PROSITE-ProRule" id="PRU01379"/>
    </source>
</evidence>
<accession>A0ABS2NZX1</accession>
<dbReference type="InterPro" id="IPR000834">
    <property type="entry name" value="Peptidase_M14"/>
</dbReference>
<evidence type="ECO:0000256" key="1">
    <source>
        <dbReference type="ARBA" id="ARBA00001947"/>
    </source>
</evidence>
<name>A0ABS2NZX1_9BACI</name>
<dbReference type="Gene3D" id="3.10.350.10">
    <property type="entry name" value="LysM domain"/>
    <property type="match status" value="1"/>
</dbReference>
<dbReference type="InterPro" id="IPR018392">
    <property type="entry name" value="LysM"/>
</dbReference>
<gene>
    <name evidence="11" type="ORF">JOC95_002073</name>
</gene>
<dbReference type="SUPFAM" id="SSF54106">
    <property type="entry name" value="LysM domain"/>
    <property type="match status" value="1"/>
</dbReference>
<dbReference type="EC" id="3.4.19.11" evidence="11"/>
<evidence type="ECO:0000256" key="2">
    <source>
        <dbReference type="ARBA" id="ARBA00005988"/>
    </source>
</evidence>
<dbReference type="SUPFAM" id="SSF53187">
    <property type="entry name" value="Zn-dependent exopeptidases"/>
    <property type="match status" value="1"/>
</dbReference>
<dbReference type="PROSITE" id="PS52035">
    <property type="entry name" value="PEPTIDASE_M14"/>
    <property type="match status" value="1"/>
</dbReference>
<evidence type="ECO:0000256" key="6">
    <source>
        <dbReference type="ARBA" id="ARBA00023049"/>
    </source>
</evidence>
<feature type="domain" description="LysM" evidence="9">
    <location>
        <begin position="54"/>
        <end position="98"/>
    </location>
</feature>
<dbReference type="Pfam" id="PF01476">
    <property type="entry name" value="LysM"/>
    <property type="match status" value="2"/>
</dbReference>
<dbReference type="InterPro" id="IPR036779">
    <property type="entry name" value="LysM_dom_sf"/>
</dbReference>
<protein>
    <submittedName>
        <fullName evidence="11">G-D-glutamyl-meso-diaminopimelate peptidase</fullName>
        <ecNumber evidence="11">3.4.19.11</ecNumber>
    </submittedName>
</protein>
<keyword evidence="12" id="KW-1185">Reference proteome</keyword>
<evidence type="ECO:0000259" key="10">
    <source>
        <dbReference type="PROSITE" id="PS52035"/>
    </source>
</evidence>
<dbReference type="Gene3D" id="3.40.630.10">
    <property type="entry name" value="Zn peptidases"/>
    <property type="match status" value="1"/>
</dbReference>
<organism evidence="11 12">
    <name type="scientific">Sutcliffiella tianshenii</name>
    <dbReference type="NCBI Taxonomy" id="1463404"/>
    <lineage>
        <taxon>Bacteria</taxon>
        <taxon>Bacillati</taxon>
        <taxon>Bacillota</taxon>
        <taxon>Bacilli</taxon>
        <taxon>Bacillales</taxon>
        <taxon>Bacillaceae</taxon>
        <taxon>Sutcliffiella</taxon>
    </lineage>
</organism>
<reference evidence="11 12" key="1">
    <citation type="submission" date="2021-01" db="EMBL/GenBank/DDBJ databases">
        <title>Genomic Encyclopedia of Type Strains, Phase IV (KMG-IV): sequencing the most valuable type-strain genomes for metagenomic binning, comparative biology and taxonomic classification.</title>
        <authorList>
            <person name="Goeker M."/>
        </authorList>
    </citation>
    <scope>NUCLEOTIDE SEQUENCE [LARGE SCALE GENOMIC DNA]</scope>
    <source>
        <strain evidence="11 12">DSM 25879</strain>
    </source>
</reference>
<evidence type="ECO:0000256" key="3">
    <source>
        <dbReference type="ARBA" id="ARBA00022670"/>
    </source>
</evidence>
<keyword evidence="6" id="KW-0482">Metalloprotease</keyword>
<evidence type="ECO:0000256" key="4">
    <source>
        <dbReference type="ARBA" id="ARBA00022801"/>
    </source>
</evidence>
<feature type="region of interest" description="Disordered" evidence="8">
    <location>
        <begin position="267"/>
        <end position="286"/>
    </location>
</feature>
<dbReference type="InterPro" id="IPR034274">
    <property type="entry name" value="ENP1_M14_CPD"/>
</dbReference>
<dbReference type="PROSITE" id="PS51782">
    <property type="entry name" value="LYSM"/>
    <property type="match status" value="1"/>
</dbReference>
<keyword evidence="3" id="KW-0645">Protease</keyword>
<keyword evidence="5" id="KW-0862">Zinc</keyword>
<evidence type="ECO:0000256" key="5">
    <source>
        <dbReference type="ARBA" id="ARBA00022833"/>
    </source>
</evidence>
<proteinExistence type="inferred from homology"/>
<evidence type="ECO:0000313" key="11">
    <source>
        <dbReference type="EMBL" id="MBM7620220.1"/>
    </source>
</evidence>
<dbReference type="EMBL" id="JAFBED010000004">
    <property type="protein sequence ID" value="MBM7620220.1"/>
    <property type="molecule type" value="Genomic_DNA"/>
</dbReference>
<feature type="domain" description="Peptidase M14" evidence="10">
    <location>
        <begin position="111"/>
        <end position="398"/>
    </location>
</feature>
<evidence type="ECO:0000313" key="12">
    <source>
        <dbReference type="Proteomes" id="UP000737402"/>
    </source>
</evidence>
<comment type="caution">
    <text evidence="11">The sequence shown here is derived from an EMBL/GenBank/DDBJ whole genome shotgun (WGS) entry which is preliminary data.</text>
</comment>
<dbReference type="Proteomes" id="UP000737402">
    <property type="component" value="Unassembled WGS sequence"/>
</dbReference>